<evidence type="ECO:0008006" key="4">
    <source>
        <dbReference type="Google" id="ProtNLM"/>
    </source>
</evidence>
<reference evidence="2 3" key="1">
    <citation type="submission" date="2018-05" db="EMBL/GenBank/DDBJ databases">
        <title>Algibacter marinivivus sp. nov., isolated from sample around a algae.</title>
        <authorList>
            <person name="Zhong X."/>
        </authorList>
    </citation>
    <scope>NUCLEOTIDE SEQUENCE [LARGE SCALE GENOMIC DNA]</scope>
    <source>
        <strain evidence="2 3">ZY111</strain>
    </source>
</reference>
<keyword evidence="3" id="KW-1185">Reference proteome</keyword>
<evidence type="ECO:0000256" key="1">
    <source>
        <dbReference type="SAM" id="Phobius"/>
    </source>
</evidence>
<feature type="transmembrane region" description="Helical" evidence="1">
    <location>
        <begin position="276"/>
        <end position="292"/>
    </location>
</feature>
<name>A0A2U2X606_9FLAO</name>
<feature type="transmembrane region" description="Helical" evidence="1">
    <location>
        <begin position="217"/>
        <end position="243"/>
    </location>
</feature>
<keyword evidence="1" id="KW-1133">Transmembrane helix</keyword>
<feature type="transmembrane region" description="Helical" evidence="1">
    <location>
        <begin position="304"/>
        <end position="321"/>
    </location>
</feature>
<gene>
    <name evidence="2" type="ORF">DIS18_01165</name>
</gene>
<proteinExistence type="predicted"/>
<feature type="transmembrane region" description="Helical" evidence="1">
    <location>
        <begin position="130"/>
        <end position="150"/>
    </location>
</feature>
<comment type="caution">
    <text evidence="2">The sequence shown here is derived from an EMBL/GenBank/DDBJ whole genome shotgun (WGS) entry which is preliminary data.</text>
</comment>
<reference evidence="3" key="3">
    <citation type="submission" date="2018-05" db="EMBL/GenBank/DDBJ databases">
        <authorList>
            <person name="Lu D."/>
        </authorList>
    </citation>
    <scope>NUCLEOTIDE SEQUENCE [LARGE SCALE GENOMIC DNA]</scope>
    <source>
        <strain evidence="3">ZY111</strain>
    </source>
</reference>
<keyword evidence="1" id="KW-0812">Transmembrane</keyword>
<organism evidence="2 3">
    <name type="scientific">Algibacter marinivivus</name>
    <dbReference type="NCBI Taxonomy" id="2100723"/>
    <lineage>
        <taxon>Bacteria</taxon>
        <taxon>Pseudomonadati</taxon>
        <taxon>Bacteroidota</taxon>
        <taxon>Flavobacteriia</taxon>
        <taxon>Flavobacteriales</taxon>
        <taxon>Flavobacteriaceae</taxon>
        <taxon>Algibacter</taxon>
    </lineage>
</organism>
<evidence type="ECO:0000313" key="3">
    <source>
        <dbReference type="Proteomes" id="UP000245375"/>
    </source>
</evidence>
<dbReference type="Proteomes" id="UP000245375">
    <property type="component" value="Unassembled WGS sequence"/>
</dbReference>
<protein>
    <recommendedName>
        <fullName evidence="4">HTTM domain-containing protein</fullName>
    </recommendedName>
</protein>
<accession>A0A2U2X606</accession>
<dbReference type="EMBL" id="QFRI01000001">
    <property type="protein sequence ID" value="PWH83192.1"/>
    <property type="molecule type" value="Genomic_DNA"/>
</dbReference>
<feature type="transmembrane region" description="Helical" evidence="1">
    <location>
        <begin position="250"/>
        <end position="270"/>
    </location>
</feature>
<reference evidence="3" key="2">
    <citation type="submission" date="2018-05" db="EMBL/GenBank/DDBJ databases">
        <title>Algibacter marinivivus sp. nov., isolated from sample around a algae.</title>
        <authorList>
            <person name="Lu D."/>
        </authorList>
    </citation>
    <scope>NUCLEOTIDE SEQUENCE [LARGE SCALE GENOMIC DNA]</scope>
    <source>
        <strain evidence="3">ZY111</strain>
    </source>
</reference>
<evidence type="ECO:0000313" key="2">
    <source>
        <dbReference type="EMBL" id="PWH83192.1"/>
    </source>
</evidence>
<feature type="transmembrane region" description="Helical" evidence="1">
    <location>
        <begin position="162"/>
        <end position="184"/>
    </location>
</feature>
<sequence length="373" mass="43357">MIPFLNYINNRLLLLSSKVEKATNVPTTNLAYYRVFFGLLLLLYFTPSWTWISDIPPAFFSPRIFSFAYLGDGYLPPYTYKAADISAIILIAMITLGIRTRLALIAMFILNSVFFSYSYSFGKIDHNTTFLIFTYLLLAFTNSGSEIALLKDKKISTEMQNISIAIIAIMICFGFFSAGISKFFRWIDFDLSTSGFLFWFNLEYFIGNSKMFLADKIFYMPIIVIECMDYCAAIFEVSALFFLLKGKKSWFIFLIISCVFHLSTLIFINIDFTLNVLTYGIFLFTPFFKNYSLPIKKHKIFKKILIYFVLLFTFIKIFLIVKTNQASITYDLGLTTETKNYINLFLWLFTILISFYILKKPIKFGLIKKNDTK</sequence>
<keyword evidence="1" id="KW-0472">Membrane</keyword>
<dbReference type="AlphaFoldDB" id="A0A2U2X606"/>
<feature type="transmembrane region" description="Helical" evidence="1">
    <location>
        <begin position="341"/>
        <end position="358"/>
    </location>
</feature>
<feature type="transmembrane region" description="Helical" evidence="1">
    <location>
        <begin position="31"/>
        <end position="52"/>
    </location>
</feature>